<dbReference type="OrthoDB" id="9793683at2"/>
<proteinExistence type="predicted"/>
<dbReference type="RefSeq" id="WP_039909306.1">
    <property type="nucleotide sequence ID" value="NZ_CP036170.1"/>
</dbReference>
<comment type="cofactor">
    <cofactor evidence="1">
        <name>Mg(2+)</name>
        <dbReference type="ChEBI" id="CHEBI:18420"/>
    </cofactor>
</comment>
<dbReference type="Proteomes" id="UP000289664">
    <property type="component" value="Chromosome"/>
</dbReference>
<dbReference type="AlphaFoldDB" id="A0A494WKS7"/>
<dbReference type="GO" id="GO:0016788">
    <property type="term" value="F:hydrolase activity, acting on ester bonds"/>
    <property type="evidence" value="ECO:0007669"/>
    <property type="project" value="InterPro"/>
</dbReference>
<name>A0A494WKS7_CLOS5</name>
<evidence type="ECO:0000256" key="2">
    <source>
        <dbReference type="ARBA" id="ARBA00022722"/>
    </source>
</evidence>
<organism evidence="5 6">
    <name type="scientific">Clostridium scindens (strain ATCC 35704 / DSM 5676 / VPI 13733 / 19)</name>
    <dbReference type="NCBI Taxonomy" id="411468"/>
    <lineage>
        <taxon>Bacteria</taxon>
        <taxon>Bacillati</taxon>
        <taxon>Bacillota</taxon>
        <taxon>Clostridia</taxon>
        <taxon>Lachnospirales</taxon>
        <taxon>Lachnospiraceae</taxon>
    </lineage>
</organism>
<reference evidence="5 6" key="1">
    <citation type="journal article" date="2019" name="Appl. Environ. Microbiol.">
        <title>Clostridium scindens ATCC 35704: integration of nutritional requirements, the complete genome sequence, and global transcriptional responses to bile acids.</title>
        <authorList>
            <person name="Devendran S."/>
            <person name="Shrestha R."/>
            <person name="Alves J.M.P."/>
            <person name="Wolf P.G."/>
            <person name="Ly L."/>
            <person name="Hernandez A.G."/>
            <person name="Mendez-Garcia C."/>
            <person name="Inboden A."/>
            <person name="Wiley J."/>
            <person name="Paul O."/>
            <person name="Allen A."/>
            <person name="Springer E."/>
            <person name="Wright C.L."/>
            <person name="Fields C.J."/>
            <person name="Daniel S.L."/>
            <person name="Ridlon J.M."/>
        </authorList>
    </citation>
    <scope>NUCLEOTIDE SEQUENCE [LARGE SCALE GENOMIC DNA]</scope>
    <source>
        <strain evidence="5 6">ATCC 35704</strain>
    </source>
</reference>
<accession>A0A494WKS7</accession>
<evidence type="ECO:0000256" key="1">
    <source>
        <dbReference type="ARBA" id="ARBA00001946"/>
    </source>
</evidence>
<feature type="domain" description="VRR-NUC" evidence="4">
    <location>
        <begin position="7"/>
        <end position="111"/>
    </location>
</feature>
<keyword evidence="3" id="KW-0378">Hydrolase</keyword>
<evidence type="ECO:0000259" key="4">
    <source>
        <dbReference type="SMART" id="SM00990"/>
    </source>
</evidence>
<dbReference type="GO" id="GO:0003676">
    <property type="term" value="F:nucleic acid binding"/>
    <property type="evidence" value="ECO:0007669"/>
    <property type="project" value="InterPro"/>
</dbReference>
<protein>
    <recommendedName>
        <fullName evidence="4">VRR-NUC domain-containing protein</fullName>
    </recommendedName>
</protein>
<keyword evidence="6" id="KW-1185">Reference proteome</keyword>
<dbReference type="GO" id="GO:0004518">
    <property type="term" value="F:nuclease activity"/>
    <property type="evidence" value="ECO:0007669"/>
    <property type="project" value="UniProtKB-KW"/>
</dbReference>
<gene>
    <name evidence="5" type="ORF">HDCHBGLK_02067</name>
</gene>
<evidence type="ECO:0000313" key="5">
    <source>
        <dbReference type="EMBL" id="QBF74665.1"/>
    </source>
</evidence>
<dbReference type="InterPro" id="IPR014883">
    <property type="entry name" value="VRR_NUC"/>
</dbReference>
<dbReference type="InterPro" id="IPR011856">
    <property type="entry name" value="tRNA_endonuc-like_dom_sf"/>
</dbReference>
<dbReference type="EMBL" id="CP036170">
    <property type="protein sequence ID" value="QBF74665.1"/>
    <property type="molecule type" value="Genomic_DNA"/>
</dbReference>
<dbReference type="GeneID" id="62696275"/>
<evidence type="ECO:0000256" key="3">
    <source>
        <dbReference type="ARBA" id="ARBA00022801"/>
    </source>
</evidence>
<dbReference type="KEGG" id="csci:HDCHBGLK_02067"/>
<dbReference type="Gene3D" id="3.40.1350.10">
    <property type="match status" value="1"/>
</dbReference>
<evidence type="ECO:0000313" key="6">
    <source>
        <dbReference type="Proteomes" id="UP000289664"/>
    </source>
</evidence>
<keyword evidence="2" id="KW-0540">Nuclease</keyword>
<dbReference type="SMART" id="SM00990">
    <property type="entry name" value="VRR_NUC"/>
    <property type="match status" value="1"/>
</dbReference>
<sequence length="169" mass="19401">MNMRYAMRSEDTEQINVVSWANWNMNRYPELKWLHHVPNGGSRNKQEAVKLKQMGVKAGVSDLCLPYPKGLYCGLYIEMKFGDNRQQETQKEFLADMAAAGHFVATCYSAEEAVKVIEEYCELMNHKMGDSEIVIPLENREALRNITMSIPNNSILKNGEIKESKPRKK</sequence>
<dbReference type="Pfam" id="PF08774">
    <property type="entry name" value="VRR_NUC"/>
    <property type="match status" value="1"/>
</dbReference>